<dbReference type="EMBL" id="JANHOG010000258">
    <property type="protein sequence ID" value="KAJ3556248.1"/>
    <property type="molecule type" value="Genomic_DNA"/>
</dbReference>
<proteinExistence type="predicted"/>
<gene>
    <name evidence="1" type="ORF">NM688_g2130</name>
</gene>
<comment type="caution">
    <text evidence="1">The sequence shown here is derived from an EMBL/GenBank/DDBJ whole genome shotgun (WGS) entry which is preliminary data.</text>
</comment>
<evidence type="ECO:0000313" key="2">
    <source>
        <dbReference type="Proteomes" id="UP001148662"/>
    </source>
</evidence>
<dbReference type="Proteomes" id="UP001148662">
    <property type="component" value="Unassembled WGS sequence"/>
</dbReference>
<reference evidence="1" key="1">
    <citation type="submission" date="2022-07" db="EMBL/GenBank/DDBJ databases">
        <title>Genome Sequence of Phlebia brevispora.</title>
        <authorList>
            <person name="Buettner E."/>
        </authorList>
    </citation>
    <scope>NUCLEOTIDE SEQUENCE</scope>
    <source>
        <strain evidence="1">MPL23</strain>
    </source>
</reference>
<evidence type="ECO:0000313" key="1">
    <source>
        <dbReference type="EMBL" id="KAJ3556248.1"/>
    </source>
</evidence>
<sequence>MRPSAAGPVVHFDHQIVGNGKIYVRGIDDNVPTARRPQHMDVAYFIYIETATSASLVPPQSHPMAGFKNLLCFVTAISAVHALALEKRATGGYVQVTSGNASFTMYSGCGSPACGVAASGFTAAMNQLSFGSEIGLGPGDACGRCFALTGDHDPYSPAYTGPFGQSIVVKVTDLCPVDGNAVWCSQTVSSPVNQMGQPFHFDLCEDTGAAAPFFPSGHGALTGSFTEVSCSEWSGSDGSPLWTGACIEGESAGLWPAVGCGNQGTAPGAPSGPVTTPSSAPTSASSTPPPSPTTSAPGALQTQYGQCGVCPLRATHVLYMITPDATVERGKFDEVSRLIFMLCTVKHEDDTSLVDLAHPGTELWRGTDDVSLGSCADELQLRHRGPNALPTFKAPRRWSAGPSNHSEAGGATMFLSVMGLSDGMWSARWGNLADALKPSAKSHCTSSTLSIVMFSSCLYIALVASAATALNVSEKRATGGYVQNPSGTASFTMYTGCGSPACGRSATGFTAAMNQLTFGAPPGSGAGDACGRCFSITGNHDPFSPSFTGPFGQTIVVKVTDLCPVQGNQEWCGQTTSNPVNEHGETVHFDICEDTGGAAAFFPSGHGALTGTYTEVSCSQWSGSDGASEFTGSCLSGETAGNWPAVGCGNKGENCAFVGCFNAFNAPGMKVPIN</sequence>
<organism evidence="1 2">
    <name type="scientific">Phlebia brevispora</name>
    <dbReference type="NCBI Taxonomy" id="194682"/>
    <lineage>
        <taxon>Eukaryota</taxon>
        <taxon>Fungi</taxon>
        <taxon>Dikarya</taxon>
        <taxon>Basidiomycota</taxon>
        <taxon>Agaricomycotina</taxon>
        <taxon>Agaricomycetes</taxon>
        <taxon>Polyporales</taxon>
        <taxon>Meruliaceae</taxon>
        <taxon>Phlebia</taxon>
    </lineage>
</organism>
<accession>A0ACC1T9R2</accession>
<protein>
    <submittedName>
        <fullName evidence="1">Uncharacterized protein</fullName>
    </submittedName>
</protein>
<name>A0ACC1T9R2_9APHY</name>
<keyword evidence="2" id="KW-1185">Reference proteome</keyword>